<dbReference type="Gene3D" id="1.10.238.10">
    <property type="entry name" value="EF-hand"/>
    <property type="match status" value="2"/>
</dbReference>
<feature type="compositionally biased region" description="Basic and acidic residues" evidence="2">
    <location>
        <begin position="348"/>
        <end position="363"/>
    </location>
</feature>
<evidence type="ECO:0000256" key="1">
    <source>
        <dbReference type="ARBA" id="ARBA00022837"/>
    </source>
</evidence>
<dbReference type="Pfam" id="PF13202">
    <property type="entry name" value="EF-hand_5"/>
    <property type="match status" value="2"/>
</dbReference>
<dbReference type="PROSITE" id="PS50222">
    <property type="entry name" value="EF_HAND_2"/>
    <property type="match status" value="3"/>
</dbReference>
<dbReference type="AlphaFoldDB" id="A0A7S2INC8"/>
<dbReference type="PROSITE" id="PS00018">
    <property type="entry name" value="EF_HAND_1"/>
    <property type="match status" value="3"/>
</dbReference>
<dbReference type="InterPro" id="IPR002048">
    <property type="entry name" value="EF_hand_dom"/>
</dbReference>
<proteinExistence type="predicted"/>
<dbReference type="SUPFAM" id="SSF47473">
    <property type="entry name" value="EF-hand"/>
    <property type="match status" value="1"/>
</dbReference>
<feature type="region of interest" description="Disordered" evidence="2">
    <location>
        <begin position="348"/>
        <end position="399"/>
    </location>
</feature>
<dbReference type="GO" id="GO:0005509">
    <property type="term" value="F:calcium ion binding"/>
    <property type="evidence" value="ECO:0007669"/>
    <property type="project" value="InterPro"/>
</dbReference>
<gene>
    <name evidence="4" type="ORF">BRAN1462_LOCUS10548</name>
</gene>
<evidence type="ECO:0000256" key="2">
    <source>
        <dbReference type="SAM" id="MobiDB-lite"/>
    </source>
</evidence>
<sequence>MRRWPEPGWEVGGPPGPLDARRHLHNFGYHPLRSKRSFTAEEGDKFGQAHTLNLASVKDGLTRQCGSLVTAFNQLDFFKDGKLSMVEWQDGVQAILQRLKGKDGEIFRALCEPRKLFKTRMEEIFKSMDLNGDGLISLEELLADLPPSPVVKPRDFTMRVANERLQMIAPAGAAGTAGPASPLSPARHRRSTLCRGSPLFNEAALLASSLYGDAKEAEPDAGVVARLASGAATPRSAGSSADVDAEQGSRECRAFATLLLQKYRDVEQAFAAIDVNGNGMLSMGEFAEGAKLRARFGGDAKAIFKEMDIDDSGLICITEFKKLRGLRKVDAATADMLRIPTKRELVDARRRTDVADPPPHPRDTLLGSSQGLHSFARSSTNRLNRRTHPEELPGFDPECFTPERGPGYCARGPEHFDETADHAHPRRGTGWKVGATVDRAARFAPAMPSAQARQGRELSAAAFMAYEGLRPEDSWRCSGAGAHSVQLKVARMGETMGDTGAMGLLAPKPIGKWGHSRASLASQAASSPSLLSKVL</sequence>
<evidence type="ECO:0000259" key="3">
    <source>
        <dbReference type="PROSITE" id="PS50222"/>
    </source>
</evidence>
<feature type="compositionally biased region" description="Polar residues" evidence="2">
    <location>
        <begin position="366"/>
        <end position="382"/>
    </location>
</feature>
<protein>
    <recommendedName>
        <fullName evidence="3">EF-hand domain-containing protein</fullName>
    </recommendedName>
</protein>
<dbReference type="Pfam" id="PF13499">
    <property type="entry name" value="EF-hand_7"/>
    <property type="match status" value="1"/>
</dbReference>
<dbReference type="EMBL" id="HBGW01016591">
    <property type="protein sequence ID" value="CAD9524540.1"/>
    <property type="molecule type" value="Transcribed_RNA"/>
</dbReference>
<dbReference type="InterPro" id="IPR018247">
    <property type="entry name" value="EF_Hand_1_Ca_BS"/>
</dbReference>
<reference evidence="4" key="1">
    <citation type="submission" date="2021-01" db="EMBL/GenBank/DDBJ databases">
        <authorList>
            <person name="Corre E."/>
            <person name="Pelletier E."/>
            <person name="Niang G."/>
            <person name="Scheremetjew M."/>
            <person name="Finn R."/>
            <person name="Kale V."/>
            <person name="Holt S."/>
            <person name="Cochrane G."/>
            <person name="Meng A."/>
            <person name="Brown T."/>
            <person name="Cohen L."/>
        </authorList>
    </citation>
    <scope>NUCLEOTIDE SEQUENCE</scope>
    <source>
        <strain evidence="4">RCC3387</strain>
    </source>
</reference>
<name>A0A7S2INC8_9DINO</name>
<evidence type="ECO:0000313" key="4">
    <source>
        <dbReference type="EMBL" id="CAD9524540.1"/>
    </source>
</evidence>
<keyword evidence="1" id="KW-0106">Calcium</keyword>
<dbReference type="InterPro" id="IPR011992">
    <property type="entry name" value="EF-hand-dom_pair"/>
</dbReference>
<feature type="domain" description="EF-hand" evidence="3">
    <location>
        <begin position="116"/>
        <end position="151"/>
    </location>
</feature>
<organism evidence="4">
    <name type="scientific">Zooxanthella nutricula</name>
    <dbReference type="NCBI Taxonomy" id="1333877"/>
    <lineage>
        <taxon>Eukaryota</taxon>
        <taxon>Sar</taxon>
        <taxon>Alveolata</taxon>
        <taxon>Dinophyceae</taxon>
        <taxon>Peridiniales</taxon>
        <taxon>Peridiniales incertae sedis</taxon>
        <taxon>Zooxanthella</taxon>
    </lineage>
</organism>
<feature type="domain" description="EF-hand" evidence="3">
    <location>
        <begin position="261"/>
        <end position="296"/>
    </location>
</feature>
<feature type="domain" description="EF-hand" evidence="3">
    <location>
        <begin position="299"/>
        <end position="330"/>
    </location>
</feature>
<dbReference type="SMART" id="SM00054">
    <property type="entry name" value="EFh"/>
    <property type="match status" value="4"/>
</dbReference>
<dbReference type="CDD" id="cd00051">
    <property type="entry name" value="EFh"/>
    <property type="match status" value="1"/>
</dbReference>
<accession>A0A7S2INC8</accession>